<evidence type="ECO:0000313" key="8">
    <source>
        <dbReference type="EMBL" id="CAD9630377.1"/>
    </source>
</evidence>
<evidence type="ECO:0000256" key="2">
    <source>
        <dbReference type="ARBA" id="ARBA00022670"/>
    </source>
</evidence>
<feature type="active site" evidence="4">
    <location>
        <position position="495"/>
    </location>
</feature>
<feature type="signal peptide" evidence="6">
    <location>
        <begin position="1"/>
        <end position="30"/>
    </location>
</feature>
<dbReference type="EMBL" id="HBGZ01031982">
    <property type="protein sequence ID" value="CAD9630377.1"/>
    <property type="molecule type" value="Transcribed_RNA"/>
</dbReference>
<sequence>MKGMVLCYRLSIGLDLLLLCIFLISNHVEGFSTTPTTQAKQVKLANDATINNKPSTHIFSVPLKNPRPKPESFVDKFKELWNDPRPISAVLSDNDSSSVGQIDDEEIPYCIVSDEFNIDDEKFQILLYPRGRFVGSDTSIVGSSFIAGSASAYLRYLPKQYGDEVDIAWKLRLCGNTLDTKGTTTTTTTPLSIVTSGGLPKSNTTWSAAMTLCTELEGSESVGRTQDWGSSTWQANEVCNALGGLVAEGEITIFEKRQSESSFFTLPPRGAVGAVLSAARSTSGGRVFRAGEVIVPRVTPGFETELKAVKGQFIYPGVDYRIMSMTDKDGSPIFSTDCIKNDSDKSKARLALRPCGWKLQQQLWKRDGVKDWPIEVEAGMLSNVATTRFNIDSAIPRITSAFQRDWKLYTLSLAIALTPIPLALFARNFVSFYAIPSASMEPTLLKGDVLVVEKLPGAYQRTKRGDIVLFNPPESLTKIITNNGSKLSSTSLFVKRIVGLPGDQNIRLDDEGNVEINGESAVGPDRTLCADEPLRLIDRQLREGNGKELKELGLSDVYVLGDCKAVSVDSRVWGALPKENVVGKPIARIWPLNRFKVNLD</sequence>
<dbReference type="SUPFAM" id="SSF51306">
    <property type="entry name" value="LexA/Signal peptidase"/>
    <property type="match status" value="1"/>
</dbReference>
<feature type="domain" description="Peptidase S26" evidence="7">
    <location>
        <begin position="416"/>
        <end position="590"/>
    </location>
</feature>
<comment type="similarity">
    <text evidence="1 5">Belongs to the peptidase S26 family.</text>
</comment>
<dbReference type="NCBIfam" id="TIGR02227">
    <property type="entry name" value="sigpep_I_bact"/>
    <property type="match status" value="1"/>
</dbReference>
<dbReference type="InterPro" id="IPR019756">
    <property type="entry name" value="Pept_S26A_signal_pept_1_Ser-AS"/>
</dbReference>
<keyword evidence="2 5" id="KW-0645">Protease</keyword>
<evidence type="ECO:0000256" key="5">
    <source>
        <dbReference type="RuleBase" id="RU362041"/>
    </source>
</evidence>
<dbReference type="GO" id="GO:0006465">
    <property type="term" value="P:signal peptide processing"/>
    <property type="evidence" value="ECO:0007669"/>
    <property type="project" value="InterPro"/>
</dbReference>
<accession>A0A7S2Q210</accession>
<dbReference type="AlphaFoldDB" id="A0A7S2Q210"/>
<keyword evidence="3 5" id="KW-0378">Hydrolase</keyword>
<dbReference type="PANTHER" id="PTHR43390">
    <property type="entry name" value="SIGNAL PEPTIDASE I"/>
    <property type="match status" value="1"/>
</dbReference>
<evidence type="ECO:0000259" key="7">
    <source>
        <dbReference type="Pfam" id="PF10502"/>
    </source>
</evidence>
<evidence type="ECO:0000256" key="4">
    <source>
        <dbReference type="PIRSR" id="PIRSR600223-1"/>
    </source>
</evidence>
<evidence type="ECO:0000256" key="1">
    <source>
        <dbReference type="ARBA" id="ARBA00009370"/>
    </source>
</evidence>
<dbReference type="CDD" id="cd06530">
    <property type="entry name" value="S26_SPase_I"/>
    <property type="match status" value="1"/>
</dbReference>
<name>A0A7S2Q210_9STRA</name>
<evidence type="ECO:0000256" key="3">
    <source>
        <dbReference type="ARBA" id="ARBA00022801"/>
    </source>
</evidence>
<feature type="active site" evidence="4">
    <location>
        <position position="439"/>
    </location>
</feature>
<dbReference type="InterPro" id="IPR036286">
    <property type="entry name" value="LexA/Signal_pep-like_sf"/>
</dbReference>
<reference evidence="8" key="1">
    <citation type="submission" date="2021-01" db="EMBL/GenBank/DDBJ databases">
        <authorList>
            <person name="Corre E."/>
            <person name="Pelletier E."/>
            <person name="Niang G."/>
            <person name="Scheremetjew M."/>
            <person name="Finn R."/>
            <person name="Kale V."/>
            <person name="Holt S."/>
            <person name="Cochrane G."/>
            <person name="Meng A."/>
            <person name="Brown T."/>
            <person name="Cohen L."/>
        </authorList>
    </citation>
    <scope>NUCLEOTIDE SEQUENCE</scope>
    <source>
        <strain evidence="8">SM1012Den-03</strain>
    </source>
</reference>
<dbReference type="Gene3D" id="2.10.109.10">
    <property type="entry name" value="Umud Fragment, subunit A"/>
    <property type="match status" value="1"/>
</dbReference>
<dbReference type="PANTHER" id="PTHR43390:SF1">
    <property type="entry name" value="CHLOROPLAST PROCESSING PEPTIDASE"/>
    <property type="match status" value="1"/>
</dbReference>
<gene>
    <name evidence="8" type="ORF">SMAR0320_LOCUS22840</name>
</gene>
<keyword evidence="5" id="KW-0999">Mitochondrion inner membrane</keyword>
<dbReference type="PROSITE" id="PS00501">
    <property type="entry name" value="SPASE_I_1"/>
    <property type="match status" value="1"/>
</dbReference>
<proteinExistence type="inferred from homology"/>
<dbReference type="Pfam" id="PF10502">
    <property type="entry name" value="Peptidase_S26"/>
    <property type="match status" value="1"/>
</dbReference>
<dbReference type="PRINTS" id="PR00727">
    <property type="entry name" value="LEADERPTASE"/>
</dbReference>
<dbReference type="InterPro" id="IPR000223">
    <property type="entry name" value="Pept_S26A_signal_pept_1"/>
</dbReference>
<organism evidence="8">
    <name type="scientific">Skeletonema marinoi</name>
    <dbReference type="NCBI Taxonomy" id="267567"/>
    <lineage>
        <taxon>Eukaryota</taxon>
        <taxon>Sar</taxon>
        <taxon>Stramenopiles</taxon>
        <taxon>Ochrophyta</taxon>
        <taxon>Bacillariophyta</taxon>
        <taxon>Coscinodiscophyceae</taxon>
        <taxon>Thalassiosirophycidae</taxon>
        <taxon>Thalassiosirales</taxon>
        <taxon>Skeletonemataceae</taxon>
        <taxon>Skeletonema</taxon>
        <taxon>Skeletonema marinoi-dohrnii complex</taxon>
    </lineage>
</organism>
<dbReference type="GO" id="GO:0005743">
    <property type="term" value="C:mitochondrial inner membrane"/>
    <property type="evidence" value="ECO:0007669"/>
    <property type="project" value="UniProtKB-SubCell"/>
</dbReference>
<keyword evidence="5" id="KW-0472">Membrane</keyword>
<evidence type="ECO:0000256" key="6">
    <source>
        <dbReference type="SAM" id="SignalP"/>
    </source>
</evidence>
<keyword evidence="6" id="KW-0732">Signal</keyword>
<keyword evidence="5" id="KW-0496">Mitochondrion</keyword>
<dbReference type="GO" id="GO:0004252">
    <property type="term" value="F:serine-type endopeptidase activity"/>
    <property type="evidence" value="ECO:0007669"/>
    <property type="project" value="InterPro"/>
</dbReference>
<dbReference type="InterPro" id="IPR019533">
    <property type="entry name" value="Peptidase_S26"/>
</dbReference>
<dbReference type="EC" id="3.4.21.-" evidence="5"/>
<comment type="subcellular location">
    <subcellularLocation>
        <location evidence="5">Mitochondrion inner membrane</location>
    </subcellularLocation>
</comment>
<protein>
    <recommendedName>
        <fullName evidence="5">Mitochondrial inner membrane protease subunit</fullName>
        <ecNumber evidence="5">3.4.21.-</ecNumber>
    </recommendedName>
</protein>
<feature type="chain" id="PRO_5031209767" description="Mitochondrial inner membrane protease subunit" evidence="6">
    <location>
        <begin position="31"/>
        <end position="600"/>
    </location>
</feature>